<protein>
    <submittedName>
        <fullName evidence="1">Uncharacterized protein</fullName>
    </submittedName>
</protein>
<organism evidence="1 2">
    <name type="scientific">Micromonospora pisi</name>
    <dbReference type="NCBI Taxonomy" id="589240"/>
    <lineage>
        <taxon>Bacteria</taxon>
        <taxon>Bacillati</taxon>
        <taxon>Actinomycetota</taxon>
        <taxon>Actinomycetes</taxon>
        <taxon>Micromonosporales</taxon>
        <taxon>Micromonosporaceae</taxon>
        <taxon>Micromonospora</taxon>
    </lineage>
</organism>
<keyword evidence="2" id="KW-1185">Reference proteome</keyword>
<comment type="caution">
    <text evidence="1">The sequence shown here is derived from an EMBL/GenBank/DDBJ whole genome shotgun (WGS) entry which is preliminary data.</text>
</comment>
<reference evidence="1 2" key="1">
    <citation type="submission" date="2018-10" db="EMBL/GenBank/DDBJ databases">
        <title>Sequencing the genomes of 1000 actinobacteria strains.</title>
        <authorList>
            <person name="Klenk H.-P."/>
        </authorList>
    </citation>
    <scope>NUCLEOTIDE SEQUENCE [LARGE SCALE GENOMIC DNA]</scope>
    <source>
        <strain evidence="1 2">DSM 45175</strain>
    </source>
</reference>
<name>A0A495JEL2_9ACTN</name>
<proteinExistence type="predicted"/>
<evidence type="ECO:0000313" key="2">
    <source>
        <dbReference type="Proteomes" id="UP000277671"/>
    </source>
</evidence>
<sequence length="71" mass="7949">MSAERHPLTIMPRSVWPAMLGNARVTLAAHEGGEECRLCPAYGRGRCARLSWARQMVADPEMLAAEREARR</sequence>
<dbReference type="EMBL" id="RBKT01000001">
    <property type="protein sequence ID" value="RKR87345.1"/>
    <property type="molecule type" value="Genomic_DNA"/>
</dbReference>
<dbReference type="Proteomes" id="UP000277671">
    <property type="component" value="Unassembled WGS sequence"/>
</dbReference>
<dbReference type="AlphaFoldDB" id="A0A495JEL2"/>
<gene>
    <name evidence="1" type="ORF">BDK92_1620</name>
</gene>
<accession>A0A495JEL2</accession>
<evidence type="ECO:0000313" key="1">
    <source>
        <dbReference type="EMBL" id="RKR87345.1"/>
    </source>
</evidence>